<keyword evidence="9" id="KW-0067">ATP-binding</keyword>
<evidence type="ECO:0000256" key="11">
    <source>
        <dbReference type="ARBA" id="ARBA00023012"/>
    </source>
</evidence>
<keyword evidence="15" id="KW-1185">Reference proteome</keyword>
<dbReference type="Gene3D" id="1.20.5.1930">
    <property type="match status" value="1"/>
</dbReference>
<keyword evidence="12" id="KW-0472">Membrane</keyword>
<dbReference type="GO" id="GO:0016020">
    <property type="term" value="C:membrane"/>
    <property type="evidence" value="ECO:0007669"/>
    <property type="project" value="UniProtKB-SubCell"/>
</dbReference>
<dbReference type="EC" id="2.7.13.3" evidence="3"/>
<keyword evidence="5" id="KW-0808">Transferase</keyword>
<dbReference type="InterPro" id="IPR011712">
    <property type="entry name" value="Sig_transdc_His_kin_sub3_dim/P"/>
</dbReference>
<keyword evidence="10 12" id="KW-1133">Transmembrane helix</keyword>
<evidence type="ECO:0000256" key="9">
    <source>
        <dbReference type="ARBA" id="ARBA00022840"/>
    </source>
</evidence>
<dbReference type="Proteomes" id="UP000321805">
    <property type="component" value="Chromosome"/>
</dbReference>
<evidence type="ECO:0000256" key="7">
    <source>
        <dbReference type="ARBA" id="ARBA00022741"/>
    </source>
</evidence>
<evidence type="ECO:0000256" key="4">
    <source>
        <dbReference type="ARBA" id="ARBA00022553"/>
    </source>
</evidence>
<keyword evidence="4" id="KW-0597">Phosphoprotein</keyword>
<evidence type="ECO:0000259" key="13">
    <source>
        <dbReference type="PROSITE" id="PS50885"/>
    </source>
</evidence>
<dbReference type="PANTHER" id="PTHR24421">
    <property type="entry name" value="NITRATE/NITRITE SENSOR PROTEIN NARX-RELATED"/>
    <property type="match status" value="1"/>
</dbReference>
<keyword evidence="6 12" id="KW-0812">Transmembrane</keyword>
<evidence type="ECO:0000256" key="5">
    <source>
        <dbReference type="ARBA" id="ARBA00022679"/>
    </source>
</evidence>
<sequence length="320" mass="32917">MTMLQRVVLGNALVVLVGALILAASPATISARITAGEAGVLAVGTALALAVNVVAMRRTLRPLRALAGEMAAVDPLAPAPPHGPRTGAGEVAALARAFDAMVGRLLHERRASARAAIAAQERERERLGRELHDEVGQALTGVALELQGIEDLEPGARDERIAAAREAVRAASDGVREIARGLRPEALEDFGLRGALVALASTLADRAQVRVRRVLDAGLPALAPEVELVVYRVAQEALTNVARHAGAREVLLVARAPAGRLELVVCDDGRGIPPGASGTGLQGMRERAMLAGGALVVGPGPQGGTEVRLTVPVAVAGARS</sequence>
<evidence type="ECO:0000256" key="10">
    <source>
        <dbReference type="ARBA" id="ARBA00022989"/>
    </source>
</evidence>
<dbReference type="RefSeq" id="WP_146918454.1">
    <property type="nucleotide sequence ID" value="NZ_CP042430.1"/>
</dbReference>
<evidence type="ECO:0000256" key="1">
    <source>
        <dbReference type="ARBA" id="ARBA00000085"/>
    </source>
</evidence>
<dbReference type="InterPro" id="IPR003660">
    <property type="entry name" value="HAMP_dom"/>
</dbReference>
<evidence type="ECO:0000256" key="3">
    <source>
        <dbReference type="ARBA" id="ARBA00012438"/>
    </source>
</evidence>
<feature type="domain" description="HAMP" evidence="13">
    <location>
        <begin position="57"/>
        <end position="110"/>
    </location>
</feature>
<dbReference type="InterPro" id="IPR036890">
    <property type="entry name" value="HATPase_C_sf"/>
</dbReference>
<dbReference type="OrthoDB" id="227596at2"/>
<evidence type="ECO:0000256" key="8">
    <source>
        <dbReference type="ARBA" id="ARBA00022777"/>
    </source>
</evidence>
<keyword evidence="11" id="KW-0902">Two-component regulatory system</keyword>
<keyword evidence="8" id="KW-0418">Kinase</keyword>
<dbReference type="KEGG" id="bsol:FSW04_09030"/>
<evidence type="ECO:0000313" key="15">
    <source>
        <dbReference type="Proteomes" id="UP000321805"/>
    </source>
</evidence>
<dbReference type="PANTHER" id="PTHR24421:SF10">
    <property type="entry name" value="NITRATE_NITRITE SENSOR PROTEIN NARQ"/>
    <property type="match status" value="1"/>
</dbReference>
<comment type="catalytic activity">
    <reaction evidence="1">
        <text>ATP + protein L-histidine = ADP + protein N-phospho-L-histidine.</text>
        <dbReference type="EC" id="2.7.13.3"/>
    </reaction>
</comment>
<reference evidence="14 15" key="1">
    <citation type="journal article" date="2018" name="J. Microbiol.">
        <title>Baekduia soli gen. nov., sp. nov., a novel bacterium isolated from the soil of Baekdu Mountain and proposal of a novel family name, Baekduiaceae fam. nov.</title>
        <authorList>
            <person name="An D.S."/>
            <person name="Siddiqi M.Z."/>
            <person name="Kim K.H."/>
            <person name="Yu H.S."/>
            <person name="Im W.T."/>
        </authorList>
    </citation>
    <scope>NUCLEOTIDE SEQUENCE [LARGE SCALE GENOMIC DNA]</scope>
    <source>
        <strain evidence="14 15">BR7-21</strain>
    </source>
</reference>
<dbReference type="SMART" id="SM00304">
    <property type="entry name" value="HAMP"/>
    <property type="match status" value="1"/>
</dbReference>
<comment type="subcellular location">
    <subcellularLocation>
        <location evidence="2">Membrane</location>
    </subcellularLocation>
</comment>
<proteinExistence type="predicted"/>
<evidence type="ECO:0000313" key="14">
    <source>
        <dbReference type="EMBL" id="QEC47701.1"/>
    </source>
</evidence>
<dbReference type="SUPFAM" id="SSF55874">
    <property type="entry name" value="ATPase domain of HSP90 chaperone/DNA topoisomerase II/histidine kinase"/>
    <property type="match status" value="1"/>
</dbReference>
<dbReference type="GO" id="GO:0005524">
    <property type="term" value="F:ATP binding"/>
    <property type="evidence" value="ECO:0007669"/>
    <property type="project" value="UniProtKB-KW"/>
</dbReference>
<evidence type="ECO:0000256" key="2">
    <source>
        <dbReference type="ARBA" id="ARBA00004370"/>
    </source>
</evidence>
<dbReference type="Pfam" id="PF07730">
    <property type="entry name" value="HisKA_3"/>
    <property type="match status" value="1"/>
</dbReference>
<keyword evidence="7" id="KW-0547">Nucleotide-binding</keyword>
<dbReference type="PROSITE" id="PS50885">
    <property type="entry name" value="HAMP"/>
    <property type="match status" value="1"/>
</dbReference>
<gene>
    <name evidence="14" type="ORF">FSW04_09030</name>
</gene>
<dbReference type="CDD" id="cd16917">
    <property type="entry name" value="HATPase_UhpB-NarQ-NarX-like"/>
    <property type="match status" value="1"/>
</dbReference>
<dbReference type="GO" id="GO:0000155">
    <property type="term" value="F:phosphorelay sensor kinase activity"/>
    <property type="evidence" value="ECO:0007669"/>
    <property type="project" value="InterPro"/>
</dbReference>
<dbReference type="Gene3D" id="3.30.565.10">
    <property type="entry name" value="Histidine kinase-like ATPase, C-terminal domain"/>
    <property type="match status" value="1"/>
</dbReference>
<dbReference type="EMBL" id="CP042430">
    <property type="protein sequence ID" value="QEC47701.1"/>
    <property type="molecule type" value="Genomic_DNA"/>
</dbReference>
<evidence type="ECO:0000256" key="6">
    <source>
        <dbReference type="ARBA" id="ARBA00022692"/>
    </source>
</evidence>
<dbReference type="GO" id="GO:0046983">
    <property type="term" value="F:protein dimerization activity"/>
    <property type="evidence" value="ECO:0007669"/>
    <property type="project" value="InterPro"/>
</dbReference>
<dbReference type="Pfam" id="PF02518">
    <property type="entry name" value="HATPase_c"/>
    <property type="match status" value="1"/>
</dbReference>
<protein>
    <recommendedName>
        <fullName evidence="3">histidine kinase</fullName>
        <ecNumber evidence="3">2.7.13.3</ecNumber>
    </recommendedName>
</protein>
<evidence type="ECO:0000256" key="12">
    <source>
        <dbReference type="SAM" id="Phobius"/>
    </source>
</evidence>
<organism evidence="14 15">
    <name type="scientific">Baekduia soli</name>
    <dbReference type="NCBI Taxonomy" id="496014"/>
    <lineage>
        <taxon>Bacteria</taxon>
        <taxon>Bacillati</taxon>
        <taxon>Actinomycetota</taxon>
        <taxon>Thermoleophilia</taxon>
        <taxon>Solirubrobacterales</taxon>
        <taxon>Baekduiaceae</taxon>
        <taxon>Baekduia</taxon>
    </lineage>
</organism>
<dbReference type="InterPro" id="IPR003594">
    <property type="entry name" value="HATPase_dom"/>
</dbReference>
<accession>A0A5B8U438</accession>
<dbReference type="AlphaFoldDB" id="A0A5B8U438"/>
<dbReference type="SMART" id="SM00387">
    <property type="entry name" value="HATPase_c"/>
    <property type="match status" value="1"/>
</dbReference>
<name>A0A5B8U438_9ACTN</name>
<dbReference type="InterPro" id="IPR050482">
    <property type="entry name" value="Sensor_HK_TwoCompSys"/>
</dbReference>
<feature type="transmembrane region" description="Helical" evidence="12">
    <location>
        <begin position="41"/>
        <end position="60"/>
    </location>
</feature>